<dbReference type="PANTHER" id="PTHR34380">
    <property type="entry name" value="BNAA03G12380D PROTEIN"/>
    <property type="match status" value="1"/>
</dbReference>
<evidence type="ECO:0000313" key="3">
    <source>
        <dbReference type="EMBL" id="ONK81204.1"/>
    </source>
</evidence>
<name>A0A5P1FT66_ASPOF</name>
<dbReference type="AlphaFoldDB" id="A0A5P1FT66"/>
<keyword evidence="1" id="KW-0175">Coiled coil</keyword>
<accession>A0A5P1FT66</accession>
<evidence type="ECO:0000313" key="4">
    <source>
        <dbReference type="Proteomes" id="UP000243459"/>
    </source>
</evidence>
<feature type="coiled-coil region" evidence="1">
    <location>
        <begin position="66"/>
        <end position="121"/>
    </location>
</feature>
<dbReference type="PANTHER" id="PTHR34380:SF1">
    <property type="entry name" value="OS01G0221300 PROTEIN"/>
    <property type="match status" value="1"/>
</dbReference>
<sequence length="485" mass="55695">MNEPNFPIPDLSNSTPQIDMETLETPQLIPRLKSSLQRSEFDTVESIPVRREKSLSETLTLKEVERIELQSTYDGLSRRCTELEEQLGRKQREVDEFKMAVKNLQVELVGREMECRELRARVLHLEKGRGVIEISDSEDVDEDSCKYLKKEEGIVEKDEDFVLTPTPKRKRASRMVASESEDDEDDVFICKRKKERLYDEKGEEQELNASPADSSDQSDGSDNDDDVPIGKLIERRLGHNNGKEGDKTRAQPRKRLVKLGEHSAMKHRENGSFPRDSVPQNQLHSQTNSMRTARCRKLVFSDVGNGEDEEVDVDDSDSEDESLNGFIVNDSDDNERNESSSCYMSQEVSDSDVELDDVLATLRRKKDTKIWHYEADMLASFSEDPEICMKAVCALYRQQTLEEQSVKGTIVVNNRGFNQCDAYRASMIAEFLLDGDTHGPLKKSLEEFEKQYPGGIEYCRKIADRYSKQLFTIYQQQEDPFFFPS</sequence>
<protein>
    <submittedName>
        <fullName evidence="3">Uncharacterized protein</fullName>
    </submittedName>
</protein>
<evidence type="ECO:0000256" key="1">
    <source>
        <dbReference type="SAM" id="Coils"/>
    </source>
</evidence>
<gene>
    <name evidence="3" type="ORF">A4U43_C01F26430</name>
</gene>
<feature type="region of interest" description="Disordered" evidence="2">
    <location>
        <begin position="306"/>
        <end position="347"/>
    </location>
</feature>
<dbReference type="Gramene" id="ONK81204">
    <property type="protein sequence ID" value="ONK81204"/>
    <property type="gene ID" value="A4U43_C01F26430"/>
</dbReference>
<feature type="region of interest" description="Disordered" evidence="2">
    <location>
        <begin position="165"/>
        <end position="185"/>
    </location>
</feature>
<feature type="region of interest" description="Disordered" evidence="2">
    <location>
        <begin position="199"/>
        <end position="290"/>
    </location>
</feature>
<proteinExistence type="predicted"/>
<dbReference type="OMA" id="VGREMEC"/>
<keyword evidence="4" id="KW-1185">Reference proteome</keyword>
<reference evidence="4" key="1">
    <citation type="journal article" date="2017" name="Nat. Commun.">
        <title>The asparagus genome sheds light on the origin and evolution of a young Y chromosome.</title>
        <authorList>
            <person name="Harkess A."/>
            <person name="Zhou J."/>
            <person name="Xu C."/>
            <person name="Bowers J.E."/>
            <person name="Van der Hulst R."/>
            <person name="Ayyampalayam S."/>
            <person name="Mercati F."/>
            <person name="Riccardi P."/>
            <person name="McKain M.R."/>
            <person name="Kakrana A."/>
            <person name="Tang H."/>
            <person name="Ray J."/>
            <person name="Groenendijk J."/>
            <person name="Arikit S."/>
            <person name="Mathioni S.M."/>
            <person name="Nakano M."/>
            <person name="Shan H."/>
            <person name="Telgmann-Rauber A."/>
            <person name="Kanno A."/>
            <person name="Yue Z."/>
            <person name="Chen H."/>
            <person name="Li W."/>
            <person name="Chen Y."/>
            <person name="Xu X."/>
            <person name="Zhang Y."/>
            <person name="Luo S."/>
            <person name="Chen H."/>
            <person name="Gao J."/>
            <person name="Mao Z."/>
            <person name="Pires J.C."/>
            <person name="Luo M."/>
            <person name="Kudrna D."/>
            <person name="Wing R.A."/>
            <person name="Meyers B.C."/>
            <person name="Yi K."/>
            <person name="Kong H."/>
            <person name="Lavrijsen P."/>
            <person name="Sunseri F."/>
            <person name="Falavigna A."/>
            <person name="Ye Y."/>
            <person name="Leebens-Mack J.H."/>
            <person name="Chen G."/>
        </authorList>
    </citation>
    <scope>NUCLEOTIDE SEQUENCE [LARGE SCALE GENOMIC DNA]</scope>
    <source>
        <strain evidence="4">cv. DH0086</strain>
    </source>
</reference>
<organism evidence="3 4">
    <name type="scientific">Asparagus officinalis</name>
    <name type="common">Garden asparagus</name>
    <dbReference type="NCBI Taxonomy" id="4686"/>
    <lineage>
        <taxon>Eukaryota</taxon>
        <taxon>Viridiplantae</taxon>
        <taxon>Streptophyta</taxon>
        <taxon>Embryophyta</taxon>
        <taxon>Tracheophyta</taxon>
        <taxon>Spermatophyta</taxon>
        <taxon>Magnoliopsida</taxon>
        <taxon>Liliopsida</taxon>
        <taxon>Asparagales</taxon>
        <taxon>Asparagaceae</taxon>
        <taxon>Asparagoideae</taxon>
        <taxon>Asparagus</taxon>
    </lineage>
</organism>
<feature type="compositionally biased region" description="Basic and acidic residues" evidence="2">
    <location>
        <begin position="232"/>
        <end position="249"/>
    </location>
</feature>
<feature type="compositionally biased region" description="Basic and acidic residues" evidence="2">
    <location>
        <begin position="258"/>
        <end position="270"/>
    </location>
</feature>
<dbReference type="OrthoDB" id="1899721at2759"/>
<feature type="compositionally biased region" description="Polar residues" evidence="2">
    <location>
        <begin position="278"/>
        <end position="290"/>
    </location>
</feature>
<dbReference type="EMBL" id="CM007381">
    <property type="protein sequence ID" value="ONK81204.1"/>
    <property type="molecule type" value="Genomic_DNA"/>
</dbReference>
<evidence type="ECO:0000256" key="2">
    <source>
        <dbReference type="SAM" id="MobiDB-lite"/>
    </source>
</evidence>
<dbReference type="Proteomes" id="UP000243459">
    <property type="component" value="Chromosome 1"/>
</dbReference>
<feature type="compositionally biased region" description="Acidic residues" evidence="2">
    <location>
        <begin position="306"/>
        <end position="322"/>
    </location>
</feature>